<proteinExistence type="inferred from homology"/>
<evidence type="ECO:0000313" key="11">
    <source>
        <dbReference type="EMBL" id="KTB33987.1"/>
    </source>
</evidence>
<dbReference type="eggNOG" id="KOG1113">
    <property type="taxonomic scope" value="Eukaryota"/>
</dbReference>
<comment type="caution">
    <text evidence="11">The sequence shown here is derived from an EMBL/GenBank/DDBJ whole genome shotgun (WGS) entry which is preliminary data.</text>
</comment>
<dbReference type="CDD" id="cd00038">
    <property type="entry name" value="CAP_ED"/>
    <property type="match status" value="2"/>
</dbReference>
<feature type="compositionally biased region" description="Gly residues" evidence="8">
    <location>
        <begin position="749"/>
        <end position="761"/>
    </location>
</feature>
<dbReference type="Proteomes" id="UP000054988">
    <property type="component" value="Unassembled WGS sequence"/>
</dbReference>
<dbReference type="GO" id="GO:0034236">
    <property type="term" value="F:protein kinase A catalytic subunit binding"/>
    <property type="evidence" value="ECO:0007669"/>
    <property type="project" value="TreeGrafter"/>
</dbReference>
<evidence type="ECO:0000256" key="2">
    <source>
        <dbReference type="ARBA" id="ARBA00020355"/>
    </source>
</evidence>
<dbReference type="AlphaFoldDB" id="A0A0W0FCG3"/>
<evidence type="ECO:0000256" key="7">
    <source>
        <dbReference type="ARBA" id="ARBA00023149"/>
    </source>
</evidence>
<keyword evidence="9" id="KW-0472">Membrane</keyword>
<dbReference type="FunFam" id="2.60.120.10:FF:000039">
    <property type="entry name" value="cAMP-dependent protein kinase regulatory subunit"/>
    <property type="match status" value="1"/>
</dbReference>
<evidence type="ECO:0000313" key="12">
    <source>
        <dbReference type="Proteomes" id="UP000054988"/>
    </source>
</evidence>
<evidence type="ECO:0000256" key="4">
    <source>
        <dbReference type="ARBA" id="ARBA00022566"/>
    </source>
</evidence>
<dbReference type="InterPro" id="IPR018488">
    <property type="entry name" value="cNMP-bd_CS"/>
</dbReference>
<dbReference type="GO" id="GO:0004862">
    <property type="term" value="F:cAMP-dependent protein kinase inhibitor activity"/>
    <property type="evidence" value="ECO:0007669"/>
    <property type="project" value="TreeGrafter"/>
</dbReference>
<dbReference type="GO" id="GO:0005952">
    <property type="term" value="C:cAMP-dependent protein kinase complex"/>
    <property type="evidence" value="ECO:0007669"/>
    <property type="project" value="InterPro"/>
</dbReference>
<dbReference type="SMART" id="SM00100">
    <property type="entry name" value="cNMP"/>
    <property type="match status" value="2"/>
</dbReference>
<dbReference type="InterPro" id="IPR014710">
    <property type="entry name" value="RmlC-like_jellyroll"/>
</dbReference>
<feature type="compositionally biased region" description="Pro residues" evidence="8">
    <location>
        <begin position="74"/>
        <end position="89"/>
    </location>
</feature>
<dbReference type="GO" id="GO:0005829">
    <property type="term" value="C:cytosol"/>
    <property type="evidence" value="ECO:0007669"/>
    <property type="project" value="TreeGrafter"/>
</dbReference>
<feature type="compositionally biased region" description="Low complexity" evidence="8">
    <location>
        <begin position="137"/>
        <end position="146"/>
    </location>
</feature>
<dbReference type="Pfam" id="PF02197">
    <property type="entry name" value="RIIa"/>
    <property type="match status" value="1"/>
</dbReference>
<feature type="compositionally biased region" description="Low complexity" evidence="8">
    <location>
        <begin position="583"/>
        <end position="640"/>
    </location>
</feature>
<keyword evidence="6" id="KW-0547">Nucleotide-binding</keyword>
<dbReference type="EMBL" id="LATX01002123">
    <property type="protein sequence ID" value="KTB33987.1"/>
    <property type="molecule type" value="Genomic_DNA"/>
</dbReference>
<dbReference type="PROSITE" id="PS50042">
    <property type="entry name" value="CNMP_BINDING_3"/>
    <property type="match status" value="2"/>
</dbReference>
<feature type="region of interest" description="Disordered" evidence="8">
    <location>
        <begin position="721"/>
        <end position="796"/>
    </location>
</feature>
<dbReference type="GO" id="GO:0030552">
    <property type="term" value="F:cAMP binding"/>
    <property type="evidence" value="ECO:0007669"/>
    <property type="project" value="UniProtKB-KW"/>
</dbReference>
<reference evidence="11 12" key="1">
    <citation type="submission" date="2015-12" db="EMBL/GenBank/DDBJ databases">
        <title>Draft genome sequence of Moniliophthora roreri, the causal agent of frosty pod rot of cacao.</title>
        <authorList>
            <person name="Aime M.C."/>
            <person name="Diaz-Valderrama J.R."/>
            <person name="Kijpornyongpan T."/>
            <person name="Phillips-Mora W."/>
        </authorList>
    </citation>
    <scope>NUCLEOTIDE SEQUENCE [LARGE SCALE GENOMIC DNA]</scope>
    <source>
        <strain evidence="11 12">MCA 2952</strain>
    </source>
</reference>
<evidence type="ECO:0000259" key="10">
    <source>
        <dbReference type="PROSITE" id="PS50042"/>
    </source>
</evidence>
<dbReference type="PROSITE" id="PS00888">
    <property type="entry name" value="CNMP_BINDING_1"/>
    <property type="match status" value="2"/>
</dbReference>
<organism evidence="11 12">
    <name type="scientific">Moniliophthora roreri</name>
    <name type="common">Frosty pod rot fungus</name>
    <name type="synonym">Monilia roreri</name>
    <dbReference type="NCBI Taxonomy" id="221103"/>
    <lineage>
        <taxon>Eukaryota</taxon>
        <taxon>Fungi</taxon>
        <taxon>Dikarya</taxon>
        <taxon>Basidiomycota</taxon>
        <taxon>Agaricomycotina</taxon>
        <taxon>Agaricomycetes</taxon>
        <taxon>Agaricomycetidae</taxon>
        <taxon>Agaricales</taxon>
        <taxon>Marasmiineae</taxon>
        <taxon>Marasmiaceae</taxon>
        <taxon>Moniliophthora</taxon>
    </lineage>
</organism>
<feature type="transmembrane region" description="Helical" evidence="9">
    <location>
        <begin position="684"/>
        <end position="706"/>
    </location>
</feature>
<dbReference type="GO" id="GO:0033554">
    <property type="term" value="P:cellular response to stress"/>
    <property type="evidence" value="ECO:0007669"/>
    <property type="project" value="UniProtKB-ARBA"/>
</dbReference>
<sequence length="904" mass="97532">MSTFESLVSDLTRDVQRVQPKDALQFCANWFQTRLEEQRTLTRDTMQRHAHTFSRELPSDVYIDVPLGSSSPSGLPPPVSPFAQPPPQSRPRSSLRNSASQSPFGTLNVAGNALLGDDHSTPPVFKIDGRELPPTSPLTTSGPSNPFGFESRGPQPPPMSNNPDDFLHPPTSAIFARRTSVSAESIMVDSVVDEALPVYPKTEDQLRRIKQSIKNNFIFRDLDEEQETGVLNAMQEKTTAKDEVVIRQGDVGDYFYVVESGLLHCYIRPDPLPPTWFSNSSATIPPSSSEDKFLQPGHHPEFGRKVAECRDGNSFGELALMYGHPRAATVLSIEPSTLWALDRITFRTIILKAAHRRRTMYEHFLSTVPILSSLDAAEKSKIADALVSRVYMDGEAVVKQGEIGDNFFFVEEGEAVVTKRGAGNTEITVGTLRKGDYFGELSLLRMEPRAATVSAVYRSDPTQPKLKVAALDAPAFTRLLGPLREIMERKAVGASFKLESPSSLLLFNSIYSALGSLTLFHLFTMNGNNDANALMQRQVLGGILTDILGGAETIVSDVGDGVTSAIGGVTSAVGSVLTPILPTSTSASSTSPPSTTSSTPTVSPTTTNVTFSTSTFDRSSSSSTPTPTSSSTTSSATSTSEPVFETITTSNGQRQTVFVTQSAVPTETSAPPPTHKSFLQNKPLSGFVFALTGVVALVIIILLATFTLRRQRKRKLTTEALSYEPTSNHSDDMEQQLTDEKNRTSYSSGGSGSIHGYGPTGGPYDQNRMGGHGAGFQYPNYAPRSPDPVYDRSYGTNINGDYPSYAPRSHNPAYDAYAGGVPQVPQLNVIGATPISSSMLSGSRPVQPSTTSPPPAAVTPLTRVPSPPQLPATFGNSSNRSIDERQQYFGTDLKASSFHSVHTV</sequence>
<feature type="domain" description="Cyclic nucleotide-binding" evidence="10">
    <location>
        <begin position="370"/>
        <end position="489"/>
    </location>
</feature>
<dbReference type="PANTHER" id="PTHR11635">
    <property type="entry name" value="CAMP-DEPENDENT PROTEIN KINASE REGULATORY CHAIN"/>
    <property type="match status" value="1"/>
</dbReference>
<dbReference type="PRINTS" id="PR00103">
    <property type="entry name" value="CAMPKINASE"/>
</dbReference>
<feature type="domain" description="Cyclic nucleotide-binding" evidence="10">
    <location>
        <begin position="218"/>
        <end position="367"/>
    </location>
</feature>
<gene>
    <name evidence="11" type="ORF">WG66_13413</name>
</gene>
<dbReference type="CDD" id="cd12098">
    <property type="entry name" value="DD_R_ScPKA-like"/>
    <property type="match status" value="1"/>
</dbReference>
<dbReference type="InterPro" id="IPR000595">
    <property type="entry name" value="cNMP-bd_dom"/>
</dbReference>
<keyword evidence="3" id="KW-0597">Phosphoprotein</keyword>
<evidence type="ECO:0000256" key="3">
    <source>
        <dbReference type="ARBA" id="ARBA00022553"/>
    </source>
</evidence>
<keyword evidence="9" id="KW-1133">Transmembrane helix</keyword>
<keyword evidence="9" id="KW-0812">Transmembrane</keyword>
<dbReference type="SUPFAM" id="SSF51206">
    <property type="entry name" value="cAMP-binding domain-like"/>
    <property type="match status" value="2"/>
</dbReference>
<name>A0A0W0FCG3_MONRR</name>
<evidence type="ECO:0000256" key="6">
    <source>
        <dbReference type="ARBA" id="ARBA00022741"/>
    </source>
</evidence>
<evidence type="ECO:0000256" key="1">
    <source>
        <dbReference type="ARBA" id="ARBA00005753"/>
    </source>
</evidence>
<feature type="region of interest" description="Disordered" evidence="8">
    <location>
        <begin position="64"/>
        <end position="161"/>
    </location>
</feature>
<protein>
    <recommendedName>
        <fullName evidence="2">cAMP-dependent protein kinase regulatory subunit</fullName>
    </recommendedName>
</protein>
<dbReference type="PANTHER" id="PTHR11635:SF152">
    <property type="entry name" value="CAMP-DEPENDENT PROTEIN KINASE TYPE I REGULATORY SUBUNIT-RELATED"/>
    <property type="match status" value="1"/>
</dbReference>
<feature type="region of interest" description="Disordered" evidence="8">
    <location>
        <begin position="583"/>
        <end position="642"/>
    </location>
</feature>
<dbReference type="InterPro" id="IPR018490">
    <property type="entry name" value="cNMP-bd_dom_sf"/>
</dbReference>
<dbReference type="InterPro" id="IPR003117">
    <property type="entry name" value="cAMP_dep_PK_reg_su_I/II_a/b"/>
</dbReference>
<dbReference type="Gene3D" id="2.60.120.10">
    <property type="entry name" value="Jelly Rolls"/>
    <property type="match status" value="2"/>
</dbReference>
<keyword evidence="7" id="KW-0114">cAMP</keyword>
<accession>A0A0W0FCG3</accession>
<comment type="similarity">
    <text evidence="1">Belongs to the cAMP-dependent kinase regulatory chain family.</text>
</comment>
<evidence type="ECO:0000256" key="5">
    <source>
        <dbReference type="ARBA" id="ARBA00022737"/>
    </source>
</evidence>
<feature type="region of interest" description="Disordered" evidence="8">
    <location>
        <begin position="837"/>
        <end position="881"/>
    </location>
</feature>
<keyword evidence="5" id="KW-0677">Repeat</keyword>
<evidence type="ECO:0000256" key="8">
    <source>
        <dbReference type="SAM" id="MobiDB-lite"/>
    </source>
</evidence>
<dbReference type="InterPro" id="IPR050503">
    <property type="entry name" value="cAMP-dep_PK_reg_su-like"/>
</dbReference>
<evidence type="ECO:0000256" key="9">
    <source>
        <dbReference type="SAM" id="Phobius"/>
    </source>
</evidence>
<dbReference type="SMART" id="SM00394">
    <property type="entry name" value="RIIa"/>
    <property type="match status" value="1"/>
</dbReference>
<dbReference type="Pfam" id="PF00027">
    <property type="entry name" value="cNMP_binding"/>
    <property type="match status" value="2"/>
</dbReference>
<dbReference type="GO" id="GO:0005634">
    <property type="term" value="C:nucleus"/>
    <property type="evidence" value="ECO:0007669"/>
    <property type="project" value="TreeGrafter"/>
</dbReference>
<dbReference type="Gene3D" id="1.20.890.10">
    <property type="entry name" value="cAMP-dependent protein kinase regulatory subunit, dimerization-anchoring domain"/>
    <property type="match status" value="1"/>
</dbReference>
<dbReference type="PROSITE" id="PS00889">
    <property type="entry name" value="CNMP_BINDING_2"/>
    <property type="match status" value="2"/>
</dbReference>
<keyword evidence="4" id="KW-0116">cAMP-binding</keyword>